<dbReference type="Proteomes" id="UP000182248">
    <property type="component" value="Unassembled WGS sequence"/>
</dbReference>
<dbReference type="InterPro" id="IPR010982">
    <property type="entry name" value="Lambda_DNA-bd_dom_sf"/>
</dbReference>
<dbReference type="RefSeq" id="WP_072316686.1">
    <property type="nucleotide sequence ID" value="NZ_FPJE01000006.1"/>
</dbReference>
<name>A0A1K1NWZ5_9FLAO</name>
<keyword evidence="1" id="KW-0805">Transcription regulation</keyword>
<feature type="domain" description="HTH cro/C1-type" evidence="4">
    <location>
        <begin position="17"/>
        <end position="71"/>
    </location>
</feature>
<keyword evidence="2 5" id="KW-0238">DNA-binding</keyword>
<evidence type="ECO:0000313" key="6">
    <source>
        <dbReference type="Proteomes" id="UP000182248"/>
    </source>
</evidence>
<evidence type="ECO:0000313" key="5">
    <source>
        <dbReference type="EMBL" id="SFW38918.1"/>
    </source>
</evidence>
<dbReference type="PANTHER" id="PTHR46797">
    <property type="entry name" value="HTH-TYPE TRANSCRIPTIONAL REGULATOR"/>
    <property type="match status" value="1"/>
</dbReference>
<dbReference type="PROSITE" id="PS50943">
    <property type="entry name" value="HTH_CROC1"/>
    <property type="match status" value="1"/>
</dbReference>
<dbReference type="GO" id="GO:0003677">
    <property type="term" value="F:DNA binding"/>
    <property type="evidence" value="ECO:0007669"/>
    <property type="project" value="UniProtKB-KW"/>
</dbReference>
<evidence type="ECO:0000256" key="3">
    <source>
        <dbReference type="ARBA" id="ARBA00023163"/>
    </source>
</evidence>
<dbReference type="PANTHER" id="PTHR46797:SF23">
    <property type="entry name" value="HTH-TYPE TRANSCRIPTIONAL REGULATOR SUTR"/>
    <property type="match status" value="1"/>
</dbReference>
<dbReference type="SMART" id="SM00530">
    <property type="entry name" value="HTH_XRE"/>
    <property type="match status" value="1"/>
</dbReference>
<evidence type="ECO:0000256" key="1">
    <source>
        <dbReference type="ARBA" id="ARBA00023015"/>
    </source>
</evidence>
<evidence type="ECO:0000259" key="4">
    <source>
        <dbReference type="PROSITE" id="PS50943"/>
    </source>
</evidence>
<organism evidence="5 6">
    <name type="scientific">Sinomicrobium oceani</name>
    <dbReference type="NCBI Taxonomy" id="1150368"/>
    <lineage>
        <taxon>Bacteria</taxon>
        <taxon>Pseudomonadati</taxon>
        <taxon>Bacteroidota</taxon>
        <taxon>Flavobacteriia</taxon>
        <taxon>Flavobacteriales</taxon>
        <taxon>Flavobacteriaceae</taxon>
        <taxon>Sinomicrobium</taxon>
    </lineage>
</organism>
<dbReference type="InterPro" id="IPR001387">
    <property type="entry name" value="Cro/C1-type_HTH"/>
</dbReference>
<dbReference type="GO" id="GO:0003700">
    <property type="term" value="F:DNA-binding transcription factor activity"/>
    <property type="evidence" value="ECO:0007669"/>
    <property type="project" value="TreeGrafter"/>
</dbReference>
<dbReference type="SUPFAM" id="SSF47413">
    <property type="entry name" value="lambda repressor-like DNA-binding domains"/>
    <property type="match status" value="1"/>
</dbReference>
<proteinExistence type="predicted"/>
<dbReference type="InterPro" id="IPR050807">
    <property type="entry name" value="TransReg_Diox_bact_type"/>
</dbReference>
<dbReference type="EMBL" id="FPJE01000006">
    <property type="protein sequence ID" value="SFW38918.1"/>
    <property type="molecule type" value="Genomic_DNA"/>
</dbReference>
<dbReference type="AlphaFoldDB" id="A0A1K1NWZ5"/>
<dbReference type="OrthoDB" id="680346at2"/>
<protein>
    <submittedName>
        <fullName evidence="5">DNA-binding transcriptional regulator, XRE-family HTH domain</fullName>
    </submittedName>
</protein>
<keyword evidence="6" id="KW-1185">Reference proteome</keyword>
<dbReference type="CDD" id="cd00093">
    <property type="entry name" value="HTH_XRE"/>
    <property type="match status" value="1"/>
</dbReference>
<reference evidence="5 6" key="1">
    <citation type="submission" date="2016-11" db="EMBL/GenBank/DDBJ databases">
        <authorList>
            <person name="Jaros S."/>
            <person name="Januszkiewicz K."/>
            <person name="Wedrychowicz H."/>
        </authorList>
    </citation>
    <scope>NUCLEOTIDE SEQUENCE [LARGE SCALE GENOMIC DNA]</scope>
    <source>
        <strain evidence="5 6">CGMCC 1.12145</strain>
    </source>
</reference>
<dbReference type="GO" id="GO:0005829">
    <property type="term" value="C:cytosol"/>
    <property type="evidence" value="ECO:0007669"/>
    <property type="project" value="TreeGrafter"/>
</dbReference>
<gene>
    <name evidence="5" type="ORF">SAMN02927921_01457</name>
</gene>
<sequence>MEDNEGITILRIIGKKVKTFREMKNMSQHDLSVEADIPKNQVGRIERAEINTSILTLFKIAKALEVDINKIIGE</sequence>
<dbReference type="Gene3D" id="1.10.260.40">
    <property type="entry name" value="lambda repressor-like DNA-binding domains"/>
    <property type="match status" value="1"/>
</dbReference>
<accession>A0A1K1NWZ5</accession>
<evidence type="ECO:0000256" key="2">
    <source>
        <dbReference type="ARBA" id="ARBA00023125"/>
    </source>
</evidence>
<dbReference type="STRING" id="1150368.SAMN02927921_01457"/>
<keyword evidence="3" id="KW-0804">Transcription</keyword>
<dbReference type="Pfam" id="PF01381">
    <property type="entry name" value="HTH_3"/>
    <property type="match status" value="1"/>
</dbReference>